<keyword evidence="2" id="KW-1185">Reference proteome</keyword>
<name>A0A5J5CIM7_9PERO</name>
<evidence type="ECO:0000313" key="1">
    <source>
        <dbReference type="EMBL" id="KAA8580041.1"/>
    </source>
</evidence>
<dbReference type="AlphaFoldDB" id="A0A5J5CIM7"/>
<sequence length="164" mass="18364">MLALSQLPSTLSGDMTLNSPIVHVAAHPVRLYNEASPQLNLTHLVHRRRRTRDAACSLQPVPPLNRAGRLRREREGNNSFVPRRSSHRIEDIKTADLELDTPEEDIPSNLNSRPWVRGWAAMESAGRGFSLCTADAAMWRAVLSHPVPSVVVEAHRDSCHFTHQ</sequence>
<proteinExistence type="predicted"/>
<gene>
    <name evidence="1" type="ORF">FQN60_005576</name>
</gene>
<comment type="caution">
    <text evidence="1">The sequence shown here is derived from an EMBL/GenBank/DDBJ whole genome shotgun (WGS) entry which is preliminary data.</text>
</comment>
<feature type="non-terminal residue" evidence="1">
    <location>
        <position position="164"/>
    </location>
</feature>
<accession>A0A5J5CIM7</accession>
<organism evidence="1 2">
    <name type="scientific">Etheostoma spectabile</name>
    <name type="common">orangethroat darter</name>
    <dbReference type="NCBI Taxonomy" id="54343"/>
    <lineage>
        <taxon>Eukaryota</taxon>
        <taxon>Metazoa</taxon>
        <taxon>Chordata</taxon>
        <taxon>Craniata</taxon>
        <taxon>Vertebrata</taxon>
        <taxon>Euteleostomi</taxon>
        <taxon>Actinopterygii</taxon>
        <taxon>Neopterygii</taxon>
        <taxon>Teleostei</taxon>
        <taxon>Neoteleostei</taxon>
        <taxon>Acanthomorphata</taxon>
        <taxon>Eupercaria</taxon>
        <taxon>Perciformes</taxon>
        <taxon>Percoidei</taxon>
        <taxon>Percidae</taxon>
        <taxon>Etheostomatinae</taxon>
        <taxon>Etheostoma</taxon>
    </lineage>
</organism>
<dbReference type="EMBL" id="VOFY01000023">
    <property type="protein sequence ID" value="KAA8580041.1"/>
    <property type="molecule type" value="Genomic_DNA"/>
</dbReference>
<evidence type="ECO:0000313" key="2">
    <source>
        <dbReference type="Proteomes" id="UP000327493"/>
    </source>
</evidence>
<protein>
    <submittedName>
        <fullName evidence="1">Uncharacterized protein</fullName>
    </submittedName>
</protein>
<reference evidence="1 2" key="1">
    <citation type="submission" date="2019-08" db="EMBL/GenBank/DDBJ databases">
        <title>A chromosome-level genome assembly, high-density linkage maps, and genome scans reveal the genomic architecture of hybrid incompatibilities underlying speciation via character displacement in darters (Percidae: Etheostominae).</title>
        <authorList>
            <person name="Moran R.L."/>
            <person name="Catchen J.M."/>
            <person name="Fuller R.C."/>
        </authorList>
    </citation>
    <scope>NUCLEOTIDE SEQUENCE [LARGE SCALE GENOMIC DNA]</scope>
    <source>
        <strain evidence="1">EspeVRDwgs_2016</strain>
        <tissue evidence="1">Muscle</tissue>
    </source>
</reference>
<dbReference type="Proteomes" id="UP000327493">
    <property type="component" value="Chromosome 23"/>
</dbReference>